<evidence type="ECO:0000313" key="3">
    <source>
        <dbReference type="Proteomes" id="UP000471751"/>
    </source>
</evidence>
<reference evidence="2 3" key="1">
    <citation type="submission" date="2020-02" db="EMBL/GenBank/DDBJ databases">
        <title>Broccoli isolated Pseudomonas sp.</title>
        <authorList>
            <person name="Fujikawa T."/>
            <person name="Sawada H."/>
        </authorList>
    </citation>
    <scope>NUCLEOTIDE SEQUENCE [LARGE SCALE GENOMIC DNA]</scope>
    <source>
        <strain evidence="2 3">JCM 32154</strain>
    </source>
</reference>
<sequence>MSKRLPNLPAWQWRNYHHHHRHPTNLALHLIAVPLFVLGTLLVLTGLFNLDLGVMAVGVLALFAALTLQRQGHRLEAQQPEPFSNRKDAVHRVLVEQFITFPRFVLSGAWWRAWRERHRH</sequence>
<dbReference type="Proteomes" id="UP000471751">
    <property type="component" value="Unassembled WGS sequence"/>
</dbReference>
<feature type="transmembrane region" description="Helical" evidence="1">
    <location>
        <begin position="50"/>
        <end position="68"/>
    </location>
</feature>
<evidence type="ECO:0000313" key="2">
    <source>
        <dbReference type="EMBL" id="NES08636.1"/>
    </source>
</evidence>
<keyword evidence="1" id="KW-0472">Membrane</keyword>
<feature type="transmembrane region" description="Helical" evidence="1">
    <location>
        <begin position="26"/>
        <end position="44"/>
    </location>
</feature>
<dbReference type="AlphaFoldDB" id="A0A6I5RM39"/>
<keyword evidence="3" id="KW-1185">Reference proteome</keyword>
<accession>A0A6I5RM39</accession>
<name>A0A6I5RM39_9PSED</name>
<gene>
    <name evidence="2" type="ORF">G3O07_01070</name>
</gene>
<organism evidence="2 3">
    <name type="scientific">Pseudomonas laurentiana</name>
    <dbReference type="NCBI Taxonomy" id="2364649"/>
    <lineage>
        <taxon>Bacteria</taxon>
        <taxon>Pseudomonadati</taxon>
        <taxon>Pseudomonadota</taxon>
        <taxon>Gammaproteobacteria</taxon>
        <taxon>Pseudomonadales</taxon>
        <taxon>Pseudomonadaceae</taxon>
        <taxon>Pseudomonas</taxon>
    </lineage>
</organism>
<comment type="caution">
    <text evidence="2">The sequence shown here is derived from an EMBL/GenBank/DDBJ whole genome shotgun (WGS) entry which is preliminary data.</text>
</comment>
<dbReference type="InterPro" id="IPR009305">
    <property type="entry name" value="Mpo1-like"/>
</dbReference>
<dbReference type="Pfam" id="PF06127">
    <property type="entry name" value="Mpo1-like"/>
    <property type="match status" value="1"/>
</dbReference>
<protein>
    <submittedName>
        <fullName evidence="2">DUF962 domain-containing protein</fullName>
    </submittedName>
</protein>
<dbReference type="RefSeq" id="WP_163931594.1">
    <property type="nucleotide sequence ID" value="NZ_BMQU01000016.1"/>
</dbReference>
<proteinExistence type="predicted"/>
<keyword evidence="1" id="KW-0812">Transmembrane</keyword>
<keyword evidence="1" id="KW-1133">Transmembrane helix</keyword>
<evidence type="ECO:0000256" key="1">
    <source>
        <dbReference type="SAM" id="Phobius"/>
    </source>
</evidence>
<dbReference type="EMBL" id="JAAHBT010000009">
    <property type="protein sequence ID" value="NES08636.1"/>
    <property type="molecule type" value="Genomic_DNA"/>
</dbReference>